<dbReference type="RefSeq" id="XP_009170225.1">
    <property type="nucleotide sequence ID" value="XM_009171961.1"/>
</dbReference>
<evidence type="ECO:0000256" key="1">
    <source>
        <dbReference type="SAM" id="SignalP"/>
    </source>
</evidence>
<keyword evidence="1" id="KW-0732">Signal</keyword>
<evidence type="ECO:0008006" key="4">
    <source>
        <dbReference type="Google" id="ProtNLM"/>
    </source>
</evidence>
<evidence type="ECO:0000313" key="2">
    <source>
        <dbReference type="EMBL" id="KER26004.1"/>
    </source>
</evidence>
<protein>
    <recommendedName>
        <fullName evidence="4">Secreted protein</fullName>
    </recommendedName>
</protein>
<dbReference type="Proteomes" id="UP000054324">
    <property type="component" value="Unassembled WGS sequence"/>
</dbReference>
<dbReference type="EMBL" id="KL596759">
    <property type="protein sequence ID" value="KER26004.1"/>
    <property type="molecule type" value="Genomic_DNA"/>
</dbReference>
<accession>A0A075ADD8</accession>
<gene>
    <name evidence="2" type="ORF">T265_06641</name>
</gene>
<dbReference type="AlphaFoldDB" id="A0A075ADD8"/>
<reference evidence="2 3" key="1">
    <citation type="submission" date="2013-11" db="EMBL/GenBank/DDBJ databases">
        <title>Opisthorchis viverrini - life in the bile duct.</title>
        <authorList>
            <person name="Young N.D."/>
            <person name="Nagarajan N."/>
            <person name="Lin S.J."/>
            <person name="Korhonen P.K."/>
            <person name="Jex A.R."/>
            <person name="Hall R.S."/>
            <person name="Safavi-Hemami H."/>
            <person name="Kaewkong W."/>
            <person name="Bertrand D."/>
            <person name="Gao S."/>
            <person name="Seet Q."/>
            <person name="Wongkham S."/>
            <person name="Teh B.T."/>
            <person name="Wongkham C."/>
            <person name="Intapan P.M."/>
            <person name="Maleewong W."/>
            <person name="Yang X."/>
            <person name="Hu M."/>
            <person name="Wang Z."/>
            <person name="Hofmann A."/>
            <person name="Sternberg P.W."/>
            <person name="Tan P."/>
            <person name="Wang J."/>
            <person name="Gasser R.B."/>
        </authorList>
    </citation>
    <scope>NUCLEOTIDE SEQUENCE [LARGE SCALE GENOMIC DNA]</scope>
</reference>
<sequence length="151" mass="16474">MTSFTLTVVSIIFFSELKLALDTSFSGQSGTLKLTFGISVLHMIKRDIKAETVAVICIPTRGENTDTASCARIYKVGNSGRMGTSVQCETPGFSSEVNRRKVSFSNFTRSAFKSGTNRFTYEATCCITAPTAVEDVGRQTGMTKSQHFKAR</sequence>
<evidence type="ECO:0000313" key="3">
    <source>
        <dbReference type="Proteomes" id="UP000054324"/>
    </source>
</evidence>
<keyword evidence="3" id="KW-1185">Reference proteome</keyword>
<dbReference type="GeneID" id="20320820"/>
<name>A0A075ADD8_OPIVI</name>
<feature type="chain" id="PRO_5001704591" description="Secreted protein" evidence="1">
    <location>
        <begin position="21"/>
        <end position="151"/>
    </location>
</feature>
<dbReference type="KEGG" id="ovi:T265_06641"/>
<organism evidence="2 3">
    <name type="scientific">Opisthorchis viverrini</name>
    <name type="common">Southeast Asian liver fluke</name>
    <dbReference type="NCBI Taxonomy" id="6198"/>
    <lineage>
        <taxon>Eukaryota</taxon>
        <taxon>Metazoa</taxon>
        <taxon>Spiralia</taxon>
        <taxon>Lophotrochozoa</taxon>
        <taxon>Platyhelminthes</taxon>
        <taxon>Trematoda</taxon>
        <taxon>Digenea</taxon>
        <taxon>Opisthorchiida</taxon>
        <taxon>Opisthorchiata</taxon>
        <taxon>Opisthorchiidae</taxon>
        <taxon>Opisthorchis</taxon>
    </lineage>
</organism>
<dbReference type="CTD" id="20320820"/>
<feature type="signal peptide" evidence="1">
    <location>
        <begin position="1"/>
        <end position="20"/>
    </location>
</feature>
<proteinExistence type="predicted"/>